<dbReference type="GO" id="GO:1990112">
    <property type="term" value="C:RQC complex"/>
    <property type="evidence" value="ECO:0007669"/>
    <property type="project" value="TreeGrafter"/>
</dbReference>
<feature type="region of interest" description="Disordered" evidence="1">
    <location>
        <begin position="440"/>
        <end position="482"/>
    </location>
</feature>
<sequence length="482" mass="54027">MRLLESKKGLSFFAFEHSEEYQQAQHKFLVAVESMEPNNIVVLLQTSPYHVDSLLQLSDACRFQEDQEMARDLVERALYSMECAFHPLFSLTSGACRLDYRRPENRSFYLALYKQMSFLEKRGCPRTALEYCKLILSLEPDEDPLCMLLLIDHLTLRARNYEYLIRLFQEWEAHRNLSQLPNFAFSVPLAYFLLSQQTDLPEHERSSAREKASLLIQQALTMFPGVLLPLLESCSVRPDATVSSHRFFGPNAEISQPPALSQLVNLYLGRSHFLWKEPATMSWLEENVHEVLQAVDAGDPAVEACENRRKVLYQRAPRNIHRHVILSEIKEAVAALPPDVTTQSVMGFDPLPPSDTIYSYVRPERKGRGGEEQCYLGVTALCLQAAFFPISIECTSACVSASVAGASDTVEAGAKSHQPWKHNCALLPVTVAKLYHGGGEARGRSGWGSEPQPGPEQADAGCARHDGQLPPQRPGGAARGRR</sequence>
<dbReference type="InterPro" id="IPR006994">
    <property type="entry name" value="TCF25/Rqc1"/>
</dbReference>
<reference evidence="2" key="1">
    <citation type="submission" date="2017-12" db="EMBL/GenBank/DDBJ databases">
        <title>High-resolution comparative analysis of great ape genomes.</title>
        <authorList>
            <person name="Pollen A."/>
            <person name="Hastie A."/>
            <person name="Hormozdiari F."/>
            <person name="Dougherty M."/>
            <person name="Liu R."/>
            <person name="Chaisson M."/>
            <person name="Hoppe E."/>
            <person name="Hill C."/>
            <person name="Pang A."/>
            <person name="Hillier L."/>
            <person name="Baker C."/>
            <person name="Armstrong J."/>
            <person name="Shendure J."/>
            <person name="Paten B."/>
            <person name="Wilson R."/>
            <person name="Chao H."/>
            <person name="Schneider V."/>
            <person name="Ventura M."/>
            <person name="Kronenberg Z."/>
            <person name="Murali S."/>
            <person name="Gordon D."/>
            <person name="Cantsilieris S."/>
            <person name="Munson K."/>
            <person name="Nelson B."/>
            <person name="Raja A."/>
            <person name="Underwood J."/>
            <person name="Diekhans M."/>
            <person name="Fiddes I."/>
            <person name="Haussler D."/>
            <person name="Eichler E."/>
        </authorList>
    </citation>
    <scope>NUCLEOTIDE SEQUENCE [LARGE SCALE GENOMIC DNA]</scope>
    <source>
        <strain evidence="2">Susie</strain>
    </source>
</reference>
<dbReference type="PANTHER" id="PTHR22684">
    <property type="entry name" value="NULP1-RELATED"/>
    <property type="match status" value="1"/>
</dbReference>
<evidence type="ECO:0000256" key="1">
    <source>
        <dbReference type="SAM" id="MobiDB-lite"/>
    </source>
</evidence>
<gene>
    <name evidence="2" type="ORF">CR201_G0048309</name>
</gene>
<dbReference type="AlphaFoldDB" id="A0A2J8RV00"/>
<dbReference type="EMBL" id="NDHI03003646">
    <property type="protein sequence ID" value="PNJ12356.1"/>
    <property type="molecule type" value="Genomic_DNA"/>
</dbReference>
<dbReference type="SUPFAM" id="SSF48452">
    <property type="entry name" value="TPR-like"/>
    <property type="match status" value="1"/>
</dbReference>
<name>A0A2J8RV00_PONAB</name>
<organism evidence="2">
    <name type="scientific">Pongo abelii</name>
    <name type="common">Sumatran orangutan</name>
    <name type="synonym">Pongo pygmaeus abelii</name>
    <dbReference type="NCBI Taxonomy" id="9601"/>
    <lineage>
        <taxon>Eukaryota</taxon>
        <taxon>Metazoa</taxon>
        <taxon>Chordata</taxon>
        <taxon>Craniata</taxon>
        <taxon>Vertebrata</taxon>
        <taxon>Euteleostomi</taxon>
        <taxon>Mammalia</taxon>
        <taxon>Eutheria</taxon>
        <taxon>Euarchontoglires</taxon>
        <taxon>Primates</taxon>
        <taxon>Haplorrhini</taxon>
        <taxon>Catarrhini</taxon>
        <taxon>Hominidae</taxon>
        <taxon>Pongo</taxon>
    </lineage>
</organism>
<comment type="caution">
    <text evidence="2">The sequence shown here is derived from an EMBL/GenBank/DDBJ whole genome shotgun (WGS) entry which is preliminary data.</text>
</comment>
<evidence type="ECO:0000313" key="2">
    <source>
        <dbReference type="EMBL" id="PNJ12356.1"/>
    </source>
</evidence>
<proteinExistence type="predicted"/>
<accession>A0A2J8RV00</accession>
<dbReference type="Gene3D" id="1.25.40.10">
    <property type="entry name" value="Tetratricopeptide repeat domain"/>
    <property type="match status" value="1"/>
</dbReference>
<dbReference type="PANTHER" id="PTHR22684:SF0">
    <property type="entry name" value="RIBOSOME QUALITY CONTROL COMPLEX SUBUNIT TCF25"/>
    <property type="match status" value="1"/>
</dbReference>
<protein>
    <submittedName>
        <fullName evidence="2">TCF25 isoform 2</fullName>
    </submittedName>
</protein>
<dbReference type="Pfam" id="PF04910">
    <property type="entry name" value="Tcf25"/>
    <property type="match status" value="1"/>
</dbReference>
<dbReference type="FunFam" id="1.25.40.10:FF:000483">
    <property type="entry name" value="Transcription factor 25"/>
    <property type="match status" value="1"/>
</dbReference>
<dbReference type="InterPro" id="IPR011990">
    <property type="entry name" value="TPR-like_helical_dom_sf"/>
</dbReference>